<evidence type="ECO:0000256" key="3">
    <source>
        <dbReference type="ARBA" id="ARBA00023157"/>
    </source>
</evidence>
<dbReference type="STRING" id="1109412.BN1221_04897c"/>
<dbReference type="InterPro" id="IPR017937">
    <property type="entry name" value="Thioredoxin_CS"/>
</dbReference>
<dbReference type="CDD" id="cd02947">
    <property type="entry name" value="TRX_family"/>
    <property type="match status" value="1"/>
</dbReference>
<feature type="domain" description="Thioredoxin" evidence="5">
    <location>
        <begin position="1"/>
        <end position="109"/>
    </location>
</feature>
<evidence type="ECO:0000313" key="7">
    <source>
        <dbReference type="Proteomes" id="UP000044377"/>
    </source>
</evidence>
<evidence type="ECO:0000256" key="4">
    <source>
        <dbReference type="ARBA" id="ARBA00023284"/>
    </source>
</evidence>
<protein>
    <submittedName>
        <fullName evidence="6">Thioredoxin</fullName>
    </submittedName>
</protein>
<proteinExistence type="predicted"/>
<evidence type="ECO:0000256" key="2">
    <source>
        <dbReference type="ARBA" id="ARBA00022982"/>
    </source>
</evidence>
<keyword evidence="3" id="KW-1015">Disulfide bond</keyword>
<reference evidence="7" key="1">
    <citation type="submission" date="2015-01" db="EMBL/GenBank/DDBJ databases">
        <authorList>
            <person name="Paterson Steve"/>
        </authorList>
    </citation>
    <scope>NUCLEOTIDE SEQUENCE [LARGE SCALE GENOMIC DNA]</scope>
    <source>
        <strain evidence="7">OBR1</strain>
    </source>
</reference>
<dbReference type="PRINTS" id="PR00421">
    <property type="entry name" value="THIOREDOXIN"/>
</dbReference>
<dbReference type="Proteomes" id="UP000044377">
    <property type="component" value="Unassembled WGS sequence"/>
</dbReference>
<dbReference type="Pfam" id="PF00085">
    <property type="entry name" value="Thioredoxin"/>
    <property type="match status" value="1"/>
</dbReference>
<dbReference type="AlphaFoldDB" id="A0A0G4K2R6"/>
<dbReference type="PANTHER" id="PTHR45663:SF11">
    <property type="entry name" value="GEO12009P1"/>
    <property type="match status" value="1"/>
</dbReference>
<accession>A0A0G4K2R6</accession>
<evidence type="ECO:0000259" key="5">
    <source>
        <dbReference type="PROSITE" id="PS51352"/>
    </source>
</evidence>
<dbReference type="InterPro" id="IPR013766">
    <property type="entry name" value="Thioredoxin_domain"/>
</dbReference>
<keyword evidence="2" id="KW-0249">Electron transport</keyword>
<dbReference type="SUPFAM" id="SSF52833">
    <property type="entry name" value="Thioredoxin-like"/>
    <property type="match status" value="1"/>
</dbReference>
<keyword evidence="4" id="KW-0676">Redox-active center</keyword>
<keyword evidence="1" id="KW-0813">Transport</keyword>
<gene>
    <name evidence="6" type="ORF">BN1221_04897c</name>
</gene>
<evidence type="ECO:0000256" key="1">
    <source>
        <dbReference type="ARBA" id="ARBA00022448"/>
    </source>
</evidence>
<evidence type="ECO:0000313" key="6">
    <source>
        <dbReference type="EMBL" id="CPR21456.1"/>
    </source>
</evidence>
<dbReference type="GO" id="GO:0045454">
    <property type="term" value="P:cell redox homeostasis"/>
    <property type="evidence" value="ECO:0007669"/>
    <property type="project" value="TreeGrafter"/>
</dbReference>
<organism evidence="6 7">
    <name type="scientific">Brenneria goodwinii</name>
    <dbReference type="NCBI Taxonomy" id="1109412"/>
    <lineage>
        <taxon>Bacteria</taxon>
        <taxon>Pseudomonadati</taxon>
        <taxon>Pseudomonadota</taxon>
        <taxon>Gammaproteobacteria</taxon>
        <taxon>Enterobacterales</taxon>
        <taxon>Pectobacteriaceae</taxon>
        <taxon>Brenneria</taxon>
    </lineage>
</organism>
<dbReference type="OrthoDB" id="7003705at2"/>
<dbReference type="RefSeq" id="WP_048639493.1">
    <property type="nucleotide sequence ID" value="NZ_CGIG01000001.1"/>
</dbReference>
<dbReference type="PANTHER" id="PTHR45663">
    <property type="entry name" value="GEO12009P1"/>
    <property type="match status" value="1"/>
</dbReference>
<name>A0A0G4K2R6_9GAMM</name>
<sequence length="417" mass="46323">MSNKPNELTDVSLDGFLADAKLPVLIDLWAPWCVPCRSMSPIIDKLAKNSAGKLLVAKIDVEKYPAIMARFGVRGIPTLLLFKGEAQPERQVGALSQGQLIAWLAGHQVDLTSQPTVRHAEALEWASFYGDEALHDFIAQRAIGHAAAGDISVGLGSFWADGKGSASAAMVHQSESRAFERITGLPLAVGRLLDICGYLTAEQMNALFAALRAGKDYRLAPLRFMHWWFSEESAPWASYFRDPQLVQLLARWRALCADRLAGRETPSDAWAAVGEQAALLLQGYQRPDRQLEQIFATLLQLLSPVPVTTEGDQWGNIAINIHWAQFHHLEILSGWSDEDRATPSVRIGWFKEKERQSPVGQLTPDEIASLRAEWAAGNAEFLTKENAFHHDLPQLFLPVKARMQQEFNRLLAEAPDF</sequence>
<dbReference type="GO" id="GO:0005829">
    <property type="term" value="C:cytosol"/>
    <property type="evidence" value="ECO:0007669"/>
    <property type="project" value="TreeGrafter"/>
</dbReference>
<keyword evidence="7" id="KW-1185">Reference proteome</keyword>
<dbReference type="PROSITE" id="PS00194">
    <property type="entry name" value="THIOREDOXIN_1"/>
    <property type="match status" value="1"/>
</dbReference>
<dbReference type="InterPro" id="IPR036249">
    <property type="entry name" value="Thioredoxin-like_sf"/>
</dbReference>
<dbReference type="EMBL" id="CGIG01000001">
    <property type="protein sequence ID" value="CPR21456.1"/>
    <property type="molecule type" value="Genomic_DNA"/>
</dbReference>
<dbReference type="Gene3D" id="3.40.30.10">
    <property type="entry name" value="Glutaredoxin"/>
    <property type="match status" value="1"/>
</dbReference>
<dbReference type="GO" id="GO:0015035">
    <property type="term" value="F:protein-disulfide reductase activity"/>
    <property type="evidence" value="ECO:0007669"/>
    <property type="project" value="TreeGrafter"/>
</dbReference>
<dbReference type="PROSITE" id="PS51352">
    <property type="entry name" value="THIOREDOXIN_2"/>
    <property type="match status" value="1"/>
</dbReference>